<evidence type="ECO:0000256" key="8">
    <source>
        <dbReference type="ARBA" id="ARBA00023002"/>
    </source>
</evidence>
<comment type="catalytic activity">
    <reaction evidence="13">
        <text>(2R)-3-phosphoglycerate + NAD(+) = 3-phosphooxypyruvate + NADH + H(+)</text>
        <dbReference type="Rhea" id="RHEA:12641"/>
        <dbReference type="ChEBI" id="CHEBI:15378"/>
        <dbReference type="ChEBI" id="CHEBI:18110"/>
        <dbReference type="ChEBI" id="CHEBI:57540"/>
        <dbReference type="ChEBI" id="CHEBI:57945"/>
        <dbReference type="ChEBI" id="CHEBI:58272"/>
        <dbReference type="EC" id="1.1.1.95"/>
    </reaction>
</comment>
<dbReference type="Pfam" id="PF00389">
    <property type="entry name" value="2-Hacid_dh"/>
    <property type="match status" value="1"/>
</dbReference>
<evidence type="ECO:0000256" key="7">
    <source>
        <dbReference type="ARBA" id="ARBA00022605"/>
    </source>
</evidence>
<dbReference type="GO" id="GO:0006564">
    <property type="term" value="P:L-serine biosynthetic process"/>
    <property type="evidence" value="ECO:0007669"/>
    <property type="project" value="UniProtKB-KW"/>
</dbReference>
<dbReference type="RefSeq" id="WP_068988431.1">
    <property type="nucleotide sequence ID" value="NZ_CP012418.1"/>
</dbReference>
<dbReference type="AlphaFoldDB" id="A0A1B3B7V0"/>
<dbReference type="SUPFAM" id="SSF55021">
    <property type="entry name" value="ACT-like"/>
    <property type="match status" value="1"/>
</dbReference>
<dbReference type="PROSITE" id="PS00671">
    <property type="entry name" value="D_2_HYDROXYACID_DH_3"/>
    <property type="match status" value="1"/>
</dbReference>
<dbReference type="PROSITE" id="PS00065">
    <property type="entry name" value="D_2_HYDROXYACID_DH_1"/>
    <property type="match status" value="1"/>
</dbReference>
<comment type="pathway">
    <text evidence="2">Amino-acid biosynthesis; L-serine biosynthesis; L-serine from 3-phospho-D-glycerate: step 1/3.</text>
</comment>
<comment type="function">
    <text evidence="1">Catalyzes the reversible oxidation of 3-phospho-D-glycerate to 3-phosphonooxypyruvate, the first step of the phosphorylated L-serine biosynthesis pathway. Also catalyzes the reversible oxidation of 2-hydroxyglutarate to 2-oxoglutarate.</text>
</comment>
<feature type="domain" description="ACT" evidence="15">
    <location>
        <begin position="341"/>
        <end position="410"/>
    </location>
</feature>
<evidence type="ECO:0000256" key="11">
    <source>
        <dbReference type="ARBA" id="ARBA00030455"/>
    </source>
</evidence>
<name>A0A1B3B7V0_9GAMM</name>
<evidence type="ECO:0000256" key="9">
    <source>
        <dbReference type="ARBA" id="ARBA00023027"/>
    </source>
</evidence>
<dbReference type="InterPro" id="IPR054480">
    <property type="entry name" value="AHAS_small-like_ACT"/>
</dbReference>
<dbReference type="PATRIC" id="fig|1144748.3.peg.145"/>
<dbReference type="PANTHER" id="PTHR42789:SF1">
    <property type="entry name" value="D-ISOMER SPECIFIC 2-HYDROXYACID DEHYDROGENASE FAMILY PROTEIN (AFU_ORTHOLOGUE AFUA_6G10090)"/>
    <property type="match status" value="1"/>
</dbReference>
<proteinExistence type="inferred from homology"/>
<dbReference type="KEGG" id="ksd:KS2013_142"/>
<reference evidence="17" key="1">
    <citation type="submission" date="2015-08" db="EMBL/GenBank/DDBJ databases">
        <authorList>
            <person name="Kim K.M."/>
        </authorList>
    </citation>
    <scope>NUCLEOTIDE SEQUENCE [LARGE SCALE GENOMIC DNA]</scope>
    <source>
        <strain evidence="17">KCTC 23892</strain>
    </source>
</reference>
<accession>A0A1B3B7V0</accession>
<dbReference type="OrthoDB" id="9805416at2"/>
<dbReference type="SUPFAM" id="SSF51735">
    <property type="entry name" value="NAD(P)-binding Rossmann-fold domains"/>
    <property type="match status" value="1"/>
</dbReference>
<dbReference type="Pfam" id="PF22629">
    <property type="entry name" value="ACT_AHAS_ss"/>
    <property type="match status" value="1"/>
</dbReference>
<dbReference type="InterPro" id="IPR029752">
    <property type="entry name" value="D-isomer_DH_CS1"/>
</dbReference>
<evidence type="ECO:0000256" key="13">
    <source>
        <dbReference type="ARBA" id="ARBA00048731"/>
    </source>
</evidence>
<dbReference type="Gene3D" id="3.40.50.720">
    <property type="entry name" value="NAD(P)-binding Rossmann-like Domain"/>
    <property type="match status" value="2"/>
</dbReference>
<keyword evidence="8 14" id="KW-0560">Oxidoreductase</keyword>
<keyword evidence="9" id="KW-0520">NAD</keyword>
<dbReference type="InterPro" id="IPR045865">
    <property type="entry name" value="ACT-like_dom_sf"/>
</dbReference>
<dbReference type="SUPFAM" id="SSF52283">
    <property type="entry name" value="Formate/glycerate dehydrogenase catalytic domain-like"/>
    <property type="match status" value="1"/>
</dbReference>
<dbReference type="FunFam" id="3.40.50.720:FF:000041">
    <property type="entry name" value="D-3-phosphoglycerate dehydrogenase"/>
    <property type="match status" value="1"/>
</dbReference>
<sequence>MQTNNSFDKDNLKVLLLEGVHPIAETIFQKDGYRNVTYHKTALSQDELISTIGDYHFIGIRSRSQLNANVLEHAKKLVAIGCFCIGTNQVDLEAAQNKGIPVFNAPYSNTRSVAELVLGEMIMLLRGIPAKNAAAHRGEWLKTATQSNEARGKTLGIIGYGHIGTQLSVLAEGIGMKVRFFDIENKLVLGNAEPVAELNELLSTSDVISLHVPETPETKGMIGAEQIAQMKQDSILINASRGTVVDIDALAKALEDKHLAGAAIDVFPTEPKSNTEEFVSPLRQFDNVILTPHIGGSTQEAQENIAIEVADKLVKYSNNGSTMSAVNFPQVSLPEHDNRHRILHIHQNRPGVLTQINQILSENNVNISGQYLQTQGELGYVVTDIEEGSSQTALDKMRQIEGTIRARILY</sequence>
<dbReference type="InterPro" id="IPR050857">
    <property type="entry name" value="D-2-hydroxyacid_DH"/>
</dbReference>
<dbReference type="STRING" id="1144748.KS2013_142"/>
<dbReference type="InterPro" id="IPR002912">
    <property type="entry name" value="ACT_dom"/>
</dbReference>
<dbReference type="EC" id="1.1.1.399" evidence="4"/>
<evidence type="ECO:0000256" key="1">
    <source>
        <dbReference type="ARBA" id="ARBA00003800"/>
    </source>
</evidence>
<comment type="similarity">
    <text evidence="3 14">Belongs to the D-isomer specific 2-hydroxyacid dehydrogenase family.</text>
</comment>
<dbReference type="Pfam" id="PF02826">
    <property type="entry name" value="2-Hacid_dh_C"/>
    <property type="match status" value="1"/>
</dbReference>
<dbReference type="InterPro" id="IPR036291">
    <property type="entry name" value="NAD(P)-bd_dom_sf"/>
</dbReference>
<evidence type="ECO:0000259" key="15">
    <source>
        <dbReference type="PROSITE" id="PS51671"/>
    </source>
</evidence>
<evidence type="ECO:0000256" key="10">
    <source>
        <dbReference type="ARBA" id="ARBA00023299"/>
    </source>
</evidence>
<dbReference type="UniPathway" id="UPA00135">
    <property type="reaction ID" value="UER00196"/>
</dbReference>
<evidence type="ECO:0000256" key="4">
    <source>
        <dbReference type="ARBA" id="ARBA00013001"/>
    </source>
</evidence>
<evidence type="ECO:0000256" key="6">
    <source>
        <dbReference type="ARBA" id="ARBA00021582"/>
    </source>
</evidence>
<dbReference type="InterPro" id="IPR006139">
    <property type="entry name" value="D-isomer_2_OHA_DH_cat_dom"/>
</dbReference>
<dbReference type="PROSITE" id="PS51671">
    <property type="entry name" value="ACT"/>
    <property type="match status" value="1"/>
</dbReference>
<dbReference type="CDD" id="cd12176">
    <property type="entry name" value="PGDH_3"/>
    <property type="match status" value="1"/>
</dbReference>
<evidence type="ECO:0000256" key="12">
    <source>
        <dbReference type="ARBA" id="ARBA00048126"/>
    </source>
</evidence>
<dbReference type="InterPro" id="IPR029753">
    <property type="entry name" value="D-isomer_DH_CS"/>
</dbReference>
<evidence type="ECO:0000313" key="17">
    <source>
        <dbReference type="Proteomes" id="UP000094147"/>
    </source>
</evidence>
<dbReference type="GO" id="GO:0004617">
    <property type="term" value="F:phosphoglycerate dehydrogenase activity"/>
    <property type="evidence" value="ECO:0007669"/>
    <property type="project" value="UniProtKB-EC"/>
</dbReference>
<evidence type="ECO:0000313" key="16">
    <source>
        <dbReference type="EMBL" id="AOE48872.1"/>
    </source>
</evidence>
<dbReference type="CDD" id="cd04901">
    <property type="entry name" value="ACT_3PGDH"/>
    <property type="match status" value="1"/>
</dbReference>
<evidence type="ECO:0000256" key="5">
    <source>
        <dbReference type="ARBA" id="ARBA00013143"/>
    </source>
</evidence>
<keyword evidence="7" id="KW-0028">Amino-acid biosynthesis</keyword>
<evidence type="ECO:0000256" key="2">
    <source>
        <dbReference type="ARBA" id="ARBA00005216"/>
    </source>
</evidence>
<dbReference type="NCBIfam" id="NF008759">
    <property type="entry name" value="PRK11790.1"/>
    <property type="match status" value="1"/>
</dbReference>
<dbReference type="PANTHER" id="PTHR42789">
    <property type="entry name" value="D-ISOMER SPECIFIC 2-HYDROXYACID DEHYDROGENASE FAMILY PROTEIN (AFU_ORTHOLOGUE AFUA_6G10090)"/>
    <property type="match status" value="1"/>
</dbReference>
<keyword evidence="10" id="KW-0718">Serine biosynthesis</keyword>
<gene>
    <name evidence="16" type="ORF">KS2013_142</name>
</gene>
<dbReference type="EMBL" id="CP012418">
    <property type="protein sequence ID" value="AOE48872.1"/>
    <property type="molecule type" value="Genomic_DNA"/>
</dbReference>
<dbReference type="InterPro" id="IPR006140">
    <property type="entry name" value="D-isomer_DH_NAD-bd"/>
</dbReference>
<evidence type="ECO:0000256" key="3">
    <source>
        <dbReference type="ARBA" id="ARBA00005854"/>
    </source>
</evidence>
<comment type="catalytic activity">
    <reaction evidence="12">
        <text>(R)-2-hydroxyglutarate + NAD(+) = 2-oxoglutarate + NADH + H(+)</text>
        <dbReference type="Rhea" id="RHEA:49612"/>
        <dbReference type="ChEBI" id="CHEBI:15378"/>
        <dbReference type="ChEBI" id="CHEBI:15801"/>
        <dbReference type="ChEBI" id="CHEBI:16810"/>
        <dbReference type="ChEBI" id="CHEBI:57540"/>
        <dbReference type="ChEBI" id="CHEBI:57945"/>
        <dbReference type="EC" id="1.1.1.399"/>
    </reaction>
</comment>
<dbReference type="EC" id="1.1.1.95" evidence="5"/>
<evidence type="ECO:0000256" key="14">
    <source>
        <dbReference type="RuleBase" id="RU003719"/>
    </source>
</evidence>
<organism evidence="16 17">
    <name type="scientific">Kangiella sediminilitoris</name>
    <dbReference type="NCBI Taxonomy" id="1144748"/>
    <lineage>
        <taxon>Bacteria</taxon>
        <taxon>Pseudomonadati</taxon>
        <taxon>Pseudomonadota</taxon>
        <taxon>Gammaproteobacteria</taxon>
        <taxon>Kangiellales</taxon>
        <taxon>Kangiellaceae</taxon>
        <taxon>Kangiella</taxon>
    </lineage>
</organism>
<dbReference type="Gene3D" id="3.30.70.260">
    <property type="match status" value="1"/>
</dbReference>
<keyword evidence="17" id="KW-1185">Reference proteome</keyword>
<protein>
    <recommendedName>
        <fullName evidence="6">D-3-phosphoglycerate dehydrogenase</fullName>
        <ecNumber evidence="4">1.1.1.399</ecNumber>
        <ecNumber evidence="5">1.1.1.95</ecNumber>
    </recommendedName>
    <alternativeName>
        <fullName evidence="11">2-oxoglutarate reductase</fullName>
    </alternativeName>
</protein>
<dbReference type="Proteomes" id="UP000094147">
    <property type="component" value="Chromosome"/>
</dbReference>
<dbReference type="GO" id="GO:0047545">
    <property type="term" value="F:(S)-2-hydroxyglutarate dehydrogenase activity"/>
    <property type="evidence" value="ECO:0007669"/>
    <property type="project" value="UniProtKB-ARBA"/>
</dbReference>
<dbReference type="PROSITE" id="PS00670">
    <property type="entry name" value="D_2_HYDROXYACID_DH_2"/>
    <property type="match status" value="1"/>
</dbReference>
<dbReference type="GO" id="GO:0051287">
    <property type="term" value="F:NAD binding"/>
    <property type="evidence" value="ECO:0007669"/>
    <property type="project" value="InterPro"/>
</dbReference>